<reference evidence="5 6" key="1">
    <citation type="submission" date="2016-07" db="EMBL/GenBank/DDBJ databases">
        <title>Comparative genomics of the entomopathogenic fungus Beauveria bassiana.</title>
        <authorList>
            <person name="Valero Jimenez C.A."/>
            <person name="Zwaan B.J."/>
            <person name="Van Kan J.A."/>
            <person name="Takken W."/>
            <person name="Debets A.J."/>
            <person name="Schoustra S.E."/>
            <person name="Koenraadt C.J."/>
        </authorList>
    </citation>
    <scope>NUCLEOTIDE SEQUENCE [LARGE SCALE GENOMIC DNA]</scope>
    <source>
        <strain evidence="5 6">ARSEF 8028</strain>
    </source>
</reference>
<dbReference type="Gene3D" id="3.50.50.60">
    <property type="entry name" value="FAD/NAD(P)-binding domain"/>
    <property type="match status" value="1"/>
</dbReference>
<evidence type="ECO:0000313" key="5">
    <source>
        <dbReference type="EMBL" id="PQK16773.1"/>
    </source>
</evidence>
<evidence type="ECO:0000313" key="6">
    <source>
        <dbReference type="Proteomes" id="UP000237441"/>
    </source>
</evidence>
<dbReference type="GO" id="GO:0004502">
    <property type="term" value="F:kynurenine 3-monooxygenase activity"/>
    <property type="evidence" value="ECO:0007669"/>
    <property type="project" value="TreeGrafter"/>
</dbReference>
<dbReference type="PANTHER" id="PTHR46028">
    <property type="entry name" value="KYNURENINE 3-MONOOXYGENASE"/>
    <property type="match status" value="1"/>
</dbReference>
<accession>A0A2S7YL90</accession>
<dbReference type="Pfam" id="PF13450">
    <property type="entry name" value="NAD_binding_8"/>
    <property type="match status" value="1"/>
</dbReference>
<organism evidence="5 6">
    <name type="scientific">Beauveria bassiana</name>
    <name type="common">White muscardine disease fungus</name>
    <name type="synonym">Tritirachium shiotae</name>
    <dbReference type="NCBI Taxonomy" id="176275"/>
    <lineage>
        <taxon>Eukaryota</taxon>
        <taxon>Fungi</taxon>
        <taxon>Dikarya</taxon>
        <taxon>Ascomycota</taxon>
        <taxon>Pezizomycotina</taxon>
        <taxon>Sordariomycetes</taxon>
        <taxon>Hypocreomycetidae</taxon>
        <taxon>Hypocreales</taxon>
        <taxon>Cordycipitaceae</taxon>
        <taxon>Beauveria</taxon>
    </lineage>
</organism>
<protein>
    <recommendedName>
        <fullName evidence="7">Kynurenine 3-monooxygenase</fullName>
    </recommendedName>
</protein>
<keyword evidence="2" id="KW-0285">Flavoprotein</keyword>
<dbReference type="Proteomes" id="UP000237441">
    <property type="component" value="Unassembled WGS sequence"/>
</dbReference>
<proteinExistence type="predicted"/>
<evidence type="ECO:0000256" key="1">
    <source>
        <dbReference type="ARBA" id="ARBA00001974"/>
    </source>
</evidence>
<dbReference type="EMBL" id="JRHA01000006">
    <property type="protein sequence ID" value="PQK16773.1"/>
    <property type="molecule type" value="Genomic_DNA"/>
</dbReference>
<dbReference type="OrthoDB" id="10053569at2759"/>
<gene>
    <name evidence="5" type="ORF">BB8028_0006g10920</name>
</gene>
<evidence type="ECO:0000256" key="2">
    <source>
        <dbReference type="ARBA" id="ARBA00022630"/>
    </source>
</evidence>
<comment type="caution">
    <text evidence="5">The sequence shown here is derived from an EMBL/GenBank/DDBJ whole genome shotgun (WGS) entry which is preliminary data.</text>
</comment>
<dbReference type="AlphaFoldDB" id="A0A2S7YL90"/>
<keyword evidence="3" id="KW-0274">FAD</keyword>
<dbReference type="GO" id="GO:0070189">
    <property type="term" value="P:kynurenine metabolic process"/>
    <property type="evidence" value="ECO:0007669"/>
    <property type="project" value="TreeGrafter"/>
</dbReference>
<evidence type="ECO:0008006" key="7">
    <source>
        <dbReference type="Google" id="ProtNLM"/>
    </source>
</evidence>
<sequence>MFDAAAAEHRGYELARRDAASLHAHIYPQRILPFCIPSICSPASATSIDRKRSTGGPLHHLTAMMTRPQKMVIVGAGPVGALAALYAAQRGYAVEVYEVRPDLRDPGVGRLRPGKSINLALSERGMNALRHARQPELL</sequence>
<keyword evidence="4" id="KW-0560">Oxidoreductase</keyword>
<dbReference type="InterPro" id="IPR036188">
    <property type="entry name" value="FAD/NAD-bd_sf"/>
</dbReference>
<comment type="cofactor">
    <cofactor evidence="1">
        <name>FAD</name>
        <dbReference type="ChEBI" id="CHEBI:57692"/>
    </cofactor>
</comment>
<dbReference type="GO" id="GO:0005741">
    <property type="term" value="C:mitochondrial outer membrane"/>
    <property type="evidence" value="ECO:0007669"/>
    <property type="project" value="TreeGrafter"/>
</dbReference>
<evidence type="ECO:0000256" key="4">
    <source>
        <dbReference type="ARBA" id="ARBA00023002"/>
    </source>
</evidence>
<name>A0A2S7YL90_BEABA</name>
<dbReference type="SUPFAM" id="SSF51971">
    <property type="entry name" value="Nucleotide-binding domain"/>
    <property type="match status" value="1"/>
</dbReference>
<evidence type="ECO:0000256" key="3">
    <source>
        <dbReference type="ARBA" id="ARBA00022827"/>
    </source>
</evidence>
<dbReference type="PANTHER" id="PTHR46028:SF2">
    <property type="entry name" value="KYNURENINE 3-MONOOXYGENASE"/>
    <property type="match status" value="1"/>
</dbReference>